<reference evidence="2" key="1">
    <citation type="submission" date="2020-10" db="EMBL/GenBank/DDBJ databases">
        <authorList>
            <person name="Gilroy R."/>
        </authorList>
    </citation>
    <scope>NUCLEOTIDE SEQUENCE</scope>
    <source>
        <strain evidence="2">10037</strain>
    </source>
</reference>
<name>A0A9D9N8Z6_9BACT</name>
<dbReference type="Proteomes" id="UP000823597">
    <property type="component" value="Unassembled WGS sequence"/>
</dbReference>
<sequence>MAASFLLILSGAISCTFDDTELQNSIDDLTARIEALENFQEQVQGDIASLQEIIAKLQSSVTVNNVVETENGYTINFSDGTSVTISNGKDGMTPPSITVVEEGGTYY</sequence>
<dbReference type="AlphaFoldDB" id="A0A9D9N8Z6"/>
<evidence type="ECO:0000259" key="1">
    <source>
        <dbReference type="Pfam" id="PF16378"/>
    </source>
</evidence>
<evidence type="ECO:0000313" key="2">
    <source>
        <dbReference type="EMBL" id="MBO8464896.1"/>
    </source>
</evidence>
<feature type="non-terminal residue" evidence="2">
    <location>
        <position position="107"/>
    </location>
</feature>
<feature type="domain" description="DUF4988" evidence="1">
    <location>
        <begin position="22"/>
        <end position="107"/>
    </location>
</feature>
<reference evidence="2" key="2">
    <citation type="journal article" date="2021" name="PeerJ">
        <title>Extensive microbial diversity within the chicken gut microbiome revealed by metagenomics and culture.</title>
        <authorList>
            <person name="Gilroy R."/>
            <person name="Ravi A."/>
            <person name="Getino M."/>
            <person name="Pursley I."/>
            <person name="Horton D.L."/>
            <person name="Alikhan N.F."/>
            <person name="Baker D."/>
            <person name="Gharbi K."/>
            <person name="Hall N."/>
            <person name="Watson M."/>
            <person name="Adriaenssens E.M."/>
            <person name="Foster-Nyarko E."/>
            <person name="Jarju S."/>
            <person name="Secka A."/>
            <person name="Antonio M."/>
            <person name="Oren A."/>
            <person name="Chaudhuri R.R."/>
            <person name="La Ragione R."/>
            <person name="Hildebrand F."/>
            <person name="Pallen M.J."/>
        </authorList>
    </citation>
    <scope>NUCLEOTIDE SEQUENCE</scope>
    <source>
        <strain evidence="2">10037</strain>
    </source>
</reference>
<proteinExistence type="predicted"/>
<accession>A0A9D9N8Z6</accession>
<evidence type="ECO:0000313" key="3">
    <source>
        <dbReference type="Proteomes" id="UP000823597"/>
    </source>
</evidence>
<comment type="caution">
    <text evidence="2">The sequence shown here is derived from an EMBL/GenBank/DDBJ whole genome shotgun (WGS) entry which is preliminary data.</text>
</comment>
<protein>
    <recommendedName>
        <fullName evidence="1">DUF4988 domain-containing protein</fullName>
    </recommendedName>
</protein>
<dbReference type="Pfam" id="PF16378">
    <property type="entry name" value="DUF4988"/>
    <property type="match status" value="1"/>
</dbReference>
<gene>
    <name evidence="2" type="ORF">IAB93_02730</name>
</gene>
<dbReference type="InterPro" id="IPR032149">
    <property type="entry name" value="DUF4988"/>
</dbReference>
<dbReference type="EMBL" id="JADIME010000030">
    <property type="protein sequence ID" value="MBO8464896.1"/>
    <property type="molecule type" value="Genomic_DNA"/>
</dbReference>
<organism evidence="2 3">
    <name type="scientific">Candidatus Merdivivens pullistercoris</name>
    <dbReference type="NCBI Taxonomy" id="2840873"/>
    <lineage>
        <taxon>Bacteria</taxon>
        <taxon>Pseudomonadati</taxon>
        <taxon>Bacteroidota</taxon>
        <taxon>Bacteroidia</taxon>
        <taxon>Bacteroidales</taxon>
        <taxon>Muribaculaceae</taxon>
        <taxon>Muribaculaceae incertae sedis</taxon>
        <taxon>Candidatus Merdivivens</taxon>
    </lineage>
</organism>